<evidence type="ECO:0000313" key="3">
    <source>
        <dbReference type="Proteomes" id="UP000217103"/>
    </source>
</evidence>
<gene>
    <name evidence="1" type="ORF">SAMN04489764_0030</name>
    <name evidence="2" type="ORF">SAMN04489764_0056</name>
</gene>
<dbReference type="EMBL" id="FNKK01000001">
    <property type="protein sequence ID" value="SDQ03242.1"/>
    <property type="molecule type" value="Genomic_DNA"/>
</dbReference>
<sequence>MAVSRHADYHARCSSYVRITEEDLNGPFGWFLQEVKHPLTEVYPGVSVGECDLAAGHPGPCEMFVDSLGQGELSTGHWIVWQRPTHRAAATRYDLAEEYQWVRSRKFCDARSPYNWLCGRPAGHDGGHAFTVAM</sequence>
<evidence type="ECO:0000313" key="1">
    <source>
        <dbReference type="EMBL" id="SDQ03242.1"/>
    </source>
</evidence>
<protein>
    <submittedName>
        <fullName evidence="1">Uncharacterized protein</fullName>
    </submittedName>
</protein>
<evidence type="ECO:0000313" key="2">
    <source>
        <dbReference type="EMBL" id="SDQ03402.1"/>
    </source>
</evidence>
<dbReference type="AlphaFoldDB" id="A0A1H0XK21"/>
<organism evidence="1 3">
    <name type="scientific">Thermostaphylospora chromogena</name>
    <dbReference type="NCBI Taxonomy" id="35622"/>
    <lineage>
        <taxon>Bacteria</taxon>
        <taxon>Bacillati</taxon>
        <taxon>Actinomycetota</taxon>
        <taxon>Actinomycetes</taxon>
        <taxon>Streptosporangiales</taxon>
        <taxon>Thermomonosporaceae</taxon>
        <taxon>Thermostaphylospora</taxon>
    </lineage>
</organism>
<accession>A0A1H0XK21</accession>
<dbReference type="Proteomes" id="UP000217103">
    <property type="component" value="Unassembled WGS sequence"/>
</dbReference>
<proteinExistence type="predicted"/>
<reference evidence="1 3" key="1">
    <citation type="submission" date="2016-10" db="EMBL/GenBank/DDBJ databases">
        <authorList>
            <person name="de Groot N.N."/>
        </authorList>
    </citation>
    <scope>NUCLEOTIDE SEQUENCE [LARGE SCALE GENOMIC DNA]</scope>
    <source>
        <strain evidence="1 3">DSM 43794</strain>
    </source>
</reference>
<dbReference type="EMBL" id="FNKK01000001">
    <property type="protein sequence ID" value="SDQ03402.1"/>
    <property type="molecule type" value="Genomic_DNA"/>
</dbReference>
<keyword evidence="3" id="KW-1185">Reference proteome</keyword>
<name>A0A1H0XK21_9ACTN</name>